<name>A0ABV7VLQ4_9PROT</name>
<evidence type="ECO:0000259" key="8">
    <source>
        <dbReference type="PROSITE" id="PS51387"/>
    </source>
</evidence>
<keyword evidence="10" id="KW-1185">Reference proteome</keyword>
<dbReference type="InterPro" id="IPR036318">
    <property type="entry name" value="FAD-bd_PCMH-like_sf"/>
</dbReference>
<dbReference type="Pfam" id="PF02913">
    <property type="entry name" value="FAD-oxidase_C"/>
    <property type="match status" value="1"/>
</dbReference>
<accession>A0ABV7VLQ4</accession>
<dbReference type="PANTHER" id="PTHR11748:SF111">
    <property type="entry name" value="D-LACTATE DEHYDROGENASE, MITOCHONDRIAL-RELATED"/>
    <property type="match status" value="1"/>
</dbReference>
<dbReference type="InterPro" id="IPR016164">
    <property type="entry name" value="FAD-linked_Oxase-like_C"/>
</dbReference>
<keyword evidence="4" id="KW-0274">FAD</keyword>
<dbReference type="Gene3D" id="1.10.45.10">
    <property type="entry name" value="Vanillyl-alcohol Oxidase, Chain A, domain 4"/>
    <property type="match status" value="1"/>
</dbReference>
<sequence length="469" mass="50271">MALVAAAQHRLTPAATDAAIAALKQLLGERLSTAQPVRDQHGRDESWALPSPPDAVVFPDSTEEVAEIVKICAAHGLPVIPYGAGTSLEGHVTALQGGVTIDLMQMNQILKVNAEDLDVVVQPGVRRKQLNEYLRDTGLFFPIDPGADASLGGMVSTRASGTNAVRYGTMRENVLALTVVMADGRIIRTSKRAKKSAAGYDLTRLFIGSEGTLGIITEITLKLYGIPEAMAAATCSFDTLEGAVNTVIQTIQAGIPVARIELLDDVQADAINKYSKLDLPVQNMLMLEFHGTEAGVAEQAEMVQALASDHGGQNFQWATKAEDRARMWEARHAAAYACKALRKGCEIMATDVCVPISRLADCIIETKDDVVKTGLVAPLVGHVGDGNFHLSVVIDRNNPKEVETVEAFSERLVHRALRMDGTCTGEHGIGSGKMKYLTAEHGEAVSVMRAIKKALDPDNLMNPGKIFSL</sequence>
<dbReference type="SUPFAM" id="SSF56176">
    <property type="entry name" value="FAD-binding/transporter-associated domain-like"/>
    <property type="match status" value="1"/>
</dbReference>
<evidence type="ECO:0000256" key="1">
    <source>
        <dbReference type="ARBA" id="ARBA00001974"/>
    </source>
</evidence>
<evidence type="ECO:0000256" key="2">
    <source>
        <dbReference type="ARBA" id="ARBA00008000"/>
    </source>
</evidence>
<comment type="cofactor">
    <cofactor evidence="1">
        <name>FAD</name>
        <dbReference type="ChEBI" id="CHEBI:57692"/>
    </cofactor>
</comment>
<keyword evidence="5" id="KW-0809">Transit peptide</keyword>
<comment type="similarity">
    <text evidence="2">Belongs to the FAD-binding oxidoreductase/transferase type 4 family.</text>
</comment>
<dbReference type="PANTHER" id="PTHR11748">
    <property type="entry name" value="D-LACTATE DEHYDROGENASE"/>
    <property type="match status" value="1"/>
</dbReference>
<dbReference type="Pfam" id="PF01565">
    <property type="entry name" value="FAD_binding_4"/>
    <property type="match status" value="1"/>
</dbReference>
<dbReference type="Gene3D" id="3.30.70.2740">
    <property type="match status" value="1"/>
</dbReference>
<protein>
    <recommendedName>
        <fullName evidence="7">D-lactate dehydrogenase (cytochrome)</fullName>
        <ecNumber evidence="7">1.1.2.4</ecNumber>
    </recommendedName>
</protein>
<proteinExistence type="inferred from homology"/>
<dbReference type="SUPFAM" id="SSF55103">
    <property type="entry name" value="FAD-linked oxidases, C-terminal domain"/>
    <property type="match status" value="1"/>
</dbReference>
<evidence type="ECO:0000313" key="10">
    <source>
        <dbReference type="Proteomes" id="UP001595711"/>
    </source>
</evidence>
<dbReference type="EMBL" id="JBHRYJ010000005">
    <property type="protein sequence ID" value="MFC3677812.1"/>
    <property type="molecule type" value="Genomic_DNA"/>
</dbReference>
<comment type="caution">
    <text evidence="9">The sequence shown here is derived from an EMBL/GenBank/DDBJ whole genome shotgun (WGS) entry which is preliminary data.</text>
</comment>
<gene>
    <name evidence="9" type="ORF">ACFOOQ_19825</name>
</gene>
<evidence type="ECO:0000256" key="4">
    <source>
        <dbReference type="ARBA" id="ARBA00022827"/>
    </source>
</evidence>
<dbReference type="InterPro" id="IPR006094">
    <property type="entry name" value="Oxid_FAD_bind_N"/>
</dbReference>
<dbReference type="InterPro" id="IPR004113">
    <property type="entry name" value="FAD-bd_oxidored_4_C"/>
</dbReference>
<feature type="domain" description="FAD-binding PCMH-type" evidence="8">
    <location>
        <begin position="49"/>
        <end position="226"/>
    </location>
</feature>
<evidence type="ECO:0000256" key="7">
    <source>
        <dbReference type="ARBA" id="ARBA00038897"/>
    </source>
</evidence>
<keyword evidence="3" id="KW-0285">Flavoprotein</keyword>
<reference evidence="10" key="1">
    <citation type="journal article" date="2019" name="Int. J. Syst. Evol. Microbiol.">
        <title>The Global Catalogue of Microorganisms (GCM) 10K type strain sequencing project: providing services to taxonomists for standard genome sequencing and annotation.</title>
        <authorList>
            <consortium name="The Broad Institute Genomics Platform"/>
            <consortium name="The Broad Institute Genome Sequencing Center for Infectious Disease"/>
            <person name="Wu L."/>
            <person name="Ma J."/>
        </authorList>
    </citation>
    <scope>NUCLEOTIDE SEQUENCE [LARGE SCALE GENOMIC DNA]</scope>
    <source>
        <strain evidence="10">KCTC 42182</strain>
    </source>
</reference>
<evidence type="ECO:0000256" key="3">
    <source>
        <dbReference type="ARBA" id="ARBA00022630"/>
    </source>
</evidence>
<dbReference type="InterPro" id="IPR016171">
    <property type="entry name" value="Vanillyl_alc_oxidase_C-sub2"/>
</dbReference>
<dbReference type="InterPro" id="IPR016166">
    <property type="entry name" value="FAD-bd_PCMH"/>
</dbReference>
<dbReference type="RefSeq" id="WP_379729410.1">
    <property type="nucleotide sequence ID" value="NZ_JBHRYJ010000005.1"/>
</dbReference>
<evidence type="ECO:0000313" key="9">
    <source>
        <dbReference type="EMBL" id="MFC3677812.1"/>
    </source>
</evidence>
<dbReference type="EC" id="1.1.2.4" evidence="7"/>
<dbReference type="InterPro" id="IPR016169">
    <property type="entry name" value="FAD-bd_PCMH_sub2"/>
</dbReference>
<evidence type="ECO:0000256" key="5">
    <source>
        <dbReference type="ARBA" id="ARBA00022946"/>
    </source>
</evidence>
<organism evidence="9 10">
    <name type="scientific">Ferrovibrio xuzhouensis</name>
    <dbReference type="NCBI Taxonomy" id="1576914"/>
    <lineage>
        <taxon>Bacteria</taxon>
        <taxon>Pseudomonadati</taxon>
        <taxon>Pseudomonadota</taxon>
        <taxon>Alphaproteobacteria</taxon>
        <taxon>Rhodospirillales</taxon>
        <taxon>Rhodospirillaceae</taxon>
        <taxon>Ferrovibrio</taxon>
    </lineage>
</organism>
<dbReference type="PROSITE" id="PS51387">
    <property type="entry name" value="FAD_PCMH"/>
    <property type="match status" value="1"/>
</dbReference>
<keyword evidence="6" id="KW-0560">Oxidoreductase</keyword>
<dbReference type="Proteomes" id="UP001595711">
    <property type="component" value="Unassembled WGS sequence"/>
</dbReference>
<evidence type="ECO:0000256" key="6">
    <source>
        <dbReference type="ARBA" id="ARBA00023002"/>
    </source>
</evidence>
<dbReference type="Gene3D" id="3.30.465.10">
    <property type="match status" value="1"/>
</dbReference>